<dbReference type="EMBL" id="QGEG01000005">
    <property type="protein sequence ID" value="PWL37494.1"/>
    <property type="molecule type" value="Genomic_DNA"/>
</dbReference>
<sequence>MTASLKAQIKIGDNPQNLDPSSVLELESNSRVLVITRMTTIQMENTAPLRGAVVYNTDTQCVHFYDGALWINLCDRPDEQTFSADAIVNFSPTMIITPDANGTNFNFEVGEIRGENIVDTSINGSVDIQEGSITGLQLQDATISFDKLADGINTGELLQWNGAEWILIDETGLTVTEIDGVVGNEILNAADGTLIRTGAGSDIDPFVLDVSVGGITNVEIGADAVTSDKILDGEVNTNDIANDAINNAKMDDDAIGTNEIIDDAVTRDQINANVAGIGLVQAVDGSLEVDVTAITGDGDITSTDGTIAFVGTTTDALFEDVSFDVADNAITNLKMADNAIGTNEIIDDAVTTTKILDANVTNAKLDKANIPLSGFGAATANVTMGSFQINNLLDPTLAQDAA</sequence>
<feature type="non-terminal residue" evidence="1">
    <location>
        <position position="402"/>
    </location>
</feature>
<dbReference type="AlphaFoldDB" id="A0A316KUR6"/>
<evidence type="ECO:0000313" key="1">
    <source>
        <dbReference type="EMBL" id="PWL37494.1"/>
    </source>
</evidence>
<dbReference type="Proteomes" id="UP000245762">
    <property type="component" value="Unassembled WGS sequence"/>
</dbReference>
<comment type="caution">
    <text evidence="1">The sequence shown here is derived from an EMBL/GenBank/DDBJ whole genome shotgun (WGS) entry which is preliminary data.</text>
</comment>
<accession>A0A316KUR6</accession>
<evidence type="ECO:0000313" key="2">
    <source>
        <dbReference type="Proteomes" id="UP000245762"/>
    </source>
</evidence>
<reference evidence="1 2" key="1">
    <citation type="submission" date="2018-05" db="EMBL/GenBank/DDBJ databases">
        <title>Complete genome sequence of Flagellimonas aquimarina ECD12 isolated from seaweed Ecklonia cava.</title>
        <authorList>
            <person name="Choi S."/>
            <person name="Seong C."/>
        </authorList>
    </citation>
    <scope>NUCLEOTIDE SEQUENCE [LARGE SCALE GENOMIC DNA]</scope>
    <source>
        <strain evidence="1 2">ECD12</strain>
    </source>
</reference>
<organism evidence="1 2">
    <name type="scientific">Flagellimonas aquimarina</name>
    <dbReference type="NCBI Taxonomy" id="2201895"/>
    <lineage>
        <taxon>Bacteria</taxon>
        <taxon>Pseudomonadati</taxon>
        <taxon>Bacteroidota</taxon>
        <taxon>Flavobacteriia</taxon>
        <taxon>Flavobacteriales</taxon>
        <taxon>Flavobacteriaceae</taxon>
        <taxon>Flagellimonas</taxon>
    </lineage>
</organism>
<name>A0A316KUR6_9FLAO</name>
<gene>
    <name evidence="1" type="ORF">DKG77_16085</name>
</gene>
<keyword evidence="2" id="KW-1185">Reference proteome</keyword>
<proteinExistence type="predicted"/>
<protein>
    <submittedName>
        <fullName evidence="1">Uncharacterized protein</fullName>
    </submittedName>
</protein>